<dbReference type="NCBIfam" id="TIGR00831">
    <property type="entry name" value="a_cpa1"/>
    <property type="match status" value="1"/>
</dbReference>
<comment type="caution">
    <text evidence="10">Lacks conserved residue(s) required for the propagation of feature annotation.</text>
</comment>
<evidence type="ECO:0000256" key="6">
    <source>
        <dbReference type="ARBA" id="ARBA00023053"/>
    </source>
</evidence>
<evidence type="ECO:0000259" key="11">
    <source>
        <dbReference type="Pfam" id="PF00999"/>
    </source>
</evidence>
<comment type="function">
    <text evidence="10">Na(+)/H(+) antiporter that extrudes sodium in exchange for external protons.</text>
</comment>
<evidence type="ECO:0000256" key="2">
    <source>
        <dbReference type="ARBA" id="ARBA00022448"/>
    </source>
</evidence>
<feature type="transmembrane region" description="Helical" evidence="10">
    <location>
        <begin position="348"/>
        <end position="371"/>
    </location>
</feature>
<keyword evidence="7 10" id="KW-0406">Ion transport</keyword>
<keyword evidence="4 10" id="KW-0812">Transmembrane</keyword>
<name>A0A098BTV5_9NOCA</name>
<evidence type="ECO:0000313" key="12">
    <source>
        <dbReference type="EMBL" id="CDZ91141.1"/>
    </source>
</evidence>
<comment type="subcellular location">
    <subcellularLocation>
        <location evidence="1 10">Cell membrane</location>
        <topology evidence="1 10">Multi-pass membrane protein</topology>
    </subcellularLocation>
</comment>
<evidence type="ECO:0000256" key="10">
    <source>
        <dbReference type="RuleBase" id="RU366002"/>
    </source>
</evidence>
<dbReference type="GO" id="GO:0015386">
    <property type="term" value="F:potassium:proton antiporter activity"/>
    <property type="evidence" value="ECO:0007669"/>
    <property type="project" value="TreeGrafter"/>
</dbReference>
<feature type="domain" description="Cation/H+ exchanger transmembrane" evidence="11">
    <location>
        <begin position="10"/>
        <end position="407"/>
    </location>
</feature>
<feature type="transmembrane region" description="Helical" evidence="10">
    <location>
        <begin position="210"/>
        <end position="228"/>
    </location>
</feature>
<proteinExistence type="inferred from homology"/>
<evidence type="ECO:0000256" key="7">
    <source>
        <dbReference type="ARBA" id="ARBA00023065"/>
    </source>
</evidence>
<dbReference type="InterPro" id="IPR006153">
    <property type="entry name" value="Cation/H_exchanger_TM"/>
</dbReference>
<keyword evidence="3 10" id="KW-1003">Cell membrane</keyword>
<dbReference type="GO" id="GO:0015385">
    <property type="term" value="F:sodium:proton antiporter activity"/>
    <property type="evidence" value="ECO:0007669"/>
    <property type="project" value="InterPro"/>
</dbReference>
<feature type="transmembrane region" description="Helical" evidence="10">
    <location>
        <begin position="302"/>
        <end position="322"/>
    </location>
</feature>
<feature type="transmembrane region" description="Helical" evidence="10">
    <location>
        <begin position="49"/>
        <end position="70"/>
    </location>
</feature>
<accession>A0A098BTV5</accession>
<keyword evidence="6 10" id="KW-0915">Sodium</keyword>
<feature type="transmembrane region" description="Helical" evidence="10">
    <location>
        <begin position="82"/>
        <end position="104"/>
    </location>
</feature>
<reference evidence="12 13" key="1">
    <citation type="journal article" date="2014" name="Genome Announc.">
        <title>Draft Genome Sequence of Propane- and Butane-Oxidizing Actinobacterium Rhodococcus ruber IEGM 231.</title>
        <authorList>
            <person name="Ivshina I.B."/>
            <person name="Kuyukina M.S."/>
            <person name="Krivoruchko A.V."/>
            <person name="Barbe V."/>
            <person name="Fischer C."/>
        </authorList>
    </citation>
    <scope>NUCLEOTIDE SEQUENCE [LARGE SCALE GENOMIC DNA]</scope>
</reference>
<dbReference type="RefSeq" id="WP_010593099.1">
    <property type="nucleotide sequence ID" value="NZ_CP023714.1"/>
</dbReference>
<evidence type="ECO:0000256" key="4">
    <source>
        <dbReference type="ARBA" id="ARBA00022692"/>
    </source>
</evidence>
<dbReference type="PANTHER" id="PTHR10110:SF86">
    <property type="entry name" value="SODIUM_HYDROGEN EXCHANGER 7"/>
    <property type="match status" value="1"/>
</dbReference>
<evidence type="ECO:0000256" key="8">
    <source>
        <dbReference type="ARBA" id="ARBA00023136"/>
    </source>
</evidence>
<evidence type="ECO:0000256" key="1">
    <source>
        <dbReference type="ARBA" id="ARBA00004651"/>
    </source>
</evidence>
<keyword evidence="10" id="KW-0050">Antiport</keyword>
<feature type="transmembrane region" description="Helical" evidence="10">
    <location>
        <begin position="383"/>
        <end position="407"/>
    </location>
</feature>
<dbReference type="InterPro" id="IPR004705">
    <property type="entry name" value="Cation/H_exchanger_CPA1_bac"/>
</dbReference>
<sequence>MNGTWILLVVIAAIAVTGLANRSNLQAPLVLVTIGSLASFIPGMPRLELHPHVILGVVLPPLLYSAALRFSVATFRRHLTPILRLGIFTVLATAFAVALSASWLVPELTLGAALVLGAVVAPTDAVSAVAVGRKLGLPKRVIAVLTGEGLVNDATALTLFAVAVSAVAGTRVFATDSPLAFFGYEVIGGVAIGLLLATVVHLIRGRMYDSPLETVLGLVLPFTAYLAAEEIGASGVLAVVAAGLYMGHRATDASVATRIQERAVWESLDILLEMFVFAYMGLQLKFVIDEVRDNGLDVHVAFLYGFAILGVVIAVRPLWVLLHWARRRLTRSIGLDRLGRDQFSGREYLVISWAGMRGVVTLAAAGGIPFVLASGEPFPGREIVQVIAFVVAVGTLLVQGATMPALIRALNVADPYERLYTEQQTELARTISAAAARQHLTELAANPPDGVDADDLQRILDRVNRSMQSRAEAQQAEDAGERDPSVLHAAALFETFRRSVLRAQRQALIAARDDGDLDDETLRTVLEGLDIEEAAAEERINRRRR</sequence>
<dbReference type="PANTHER" id="PTHR10110">
    <property type="entry name" value="SODIUM/HYDROGEN EXCHANGER"/>
    <property type="match status" value="1"/>
</dbReference>
<feature type="transmembrane region" description="Helical" evidence="10">
    <location>
        <begin position="154"/>
        <end position="174"/>
    </location>
</feature>
<dbReference type="OrthoDB" id="57886at2"/>
<dbReference type="GO" id="GO:0051453">
    <property type="term" value="P:regulation of intracellular pH"/>
    <property type="evidence" value="ECO:0007669"/>
    <property type="project" value="TreeGrafter"/>
</dbReference>
<dbReference type="GO" id="GO:0005886">
    <property type="term" value="C:plasma membrane"/>
    <property type="evidence" value="ECO:0007669"/>
    <property type="project" value="UniProtKB-SubCell"/>
</dbReference>
<keyword evidence="2 10" id="KW-0813">Transport</keyword>
<dbReference type="Gene3D" id="6.10.140.1330">
    <property type="match status" value="1"/>
</dbReference>
<evidence type="ECO:0000256" key="9">
    <source>
        <dbReference type="ARBA" id="ARBA00023201"/>
    </source>
</evidence>
<dbReference type="EMBL" id="CCSD01000095">
    <property type="protein sequence ID" value="CDZ91141.1"/>
    <property type="molecule type" value="Genomic_DNA"/>
</dbReference>
<evidence type="ECO:0000313" key="13">
    <source>
        <dbReference type="Proteomes" id="UP000042997"/>
    </source>
</evidence>
<evidence type="ECO:0000256" key="3">
    <source>
        <dbReference type="ARBA" id="ARBA00022475"/>
    </source>
</evidence>
<gene>
    <name evidence="12" type="ORF">RHRU231_800068</name>
</gene>
<keyword evidence="5 10" id="KW-1133">Transmembrane helix</keyword>
<comment type="similarity">
    <text evidence="10">Belongs to the monovalent cation:proton antiporter 1 (CPA1) transporter (TC 2.A.36) family.</text>
</comment>
<dbReference type="AlphaFoldDB" id="A0A098BTV5"/>
<dbReference type="InterPro" id="IPR018422">
    <property type="entry name" value="Cation/H_exchanger_CPA1"/>
</dbReference>
<dbReference type="eggNOG" id="COG0025">
    <property type="taxonomic scope" value="Bacteria"/>
</dbReference>
<protein>
    <submittedName>
        <fullName evidence="12">Na+/H+ antiporter</fullName>
    </submittedName>
</protein>
<feature type="transmembrane region" description="Helical" evidence="10">
    <location>
        <begin position="180"/>
        <end position="203"/>
    </location>
</feature>
<dbReference type="GO" id="GO:0098719">
    <property type="term" value="P:sodium ion import across plasma membrane"/>
    <property type="evidence" value="ECO:0007669"/>
    <property type="project" value="TreeGrafter"/>
</dbReference>
<dbReference type="Proteomes" id="UP000042997">
    <property type="component" value="Unassembled WGS sequence"/>
</dbReference>
<dbReference type="Pfam" id="PF00999">
    <property type="entry name" value="Na_H_Exchanger"/>
    <property type="match status" value="1"/>
</dbReference>
<keyword evidence="9 10" id="KW-0739">Sodium transport</keyword>
<evidence type="ECO:0000256" key="5">
    <source>
        <dbReference type="ARBA" id="ARBA00022989"/>
    </source>
</evidence>
<keyword evidence="8 10" id="KW-0472">Membrane</keyword>
<dbReference type="KEGG" id="rrz:CS378_21600"/>
<feature type="transmembrane region" description="Helical" evidence="10">
    <location>
        <begin position="110"/>
        <end position="133"/>
    </location>
</feature>
<organism evidence="12 13">
    <name type="scientific">Rhodococcus ruber</name>
    <dbReference type="NCBI Taxonomy" id="1830"/>
    <lineage>
        <taxon>Bacteria</taxon>
        <taxon>Bacillati</taxon>
        <taxon>Actinomycetota</taxon>
        <taxon>Actinomycetes</taxon>
        <taxon>Mycobacteriales</taxon>
        <taxon>Nocardiaceae</taxon>
        <taxon>Rhodococcus</taxon>
    </lineage>
</organism>